<dbReference type="InterPro" id="IPR056955">
    <property type="entry name" value="ORC-CDC6-like"/>
</dbReference>
<dbReference type="AlphaFoldDB" id="A0A7W9ETV7"/>
<name>A0A7W9ETV7_9SPHN</name>
<keyword evidence="2" id="KW-1185">Reference proteome</keyword>
<dbReference type="RefSeq" id="WP_184101163.1">
    <property type="nucleotide sequence ID" value="NZ_JACIJH010000018.1"/>
</dbReference>
<dbReference type="Proteomes" id="UP000537161">
    <property type="component" value="Unassembled WGS sequence"/>
</dbReference>
<proteinExistence type="predicted"/>
<accession>A0A7W9ETV7</accession>
<protein>
    <submittedName>
        <fullName evidence="1">Uncharacterized protein</fullName>
    </submittedName>
</protein>
<organism evidence="1 2">
    <name type="scientific">Sphingopyxis panaciterrulae</name>
    <dbReference type="NCBI Taxonomy" id="462372"/>
    <lineage>
        <taxon>Bacteria</taxon>
        <taxon>Pseudomonadati</taxon>
        <taxon>Pseudomonadota</taxon>
        <taxon>Alphaproteobacteria</taxon>
        <taxon>Sphingomonadales</taxon>
        <taxon>Sphingomonadaceae</taxon>
        <taxon>Sphingopyxis</taxon>
    </lineage>
</organism>
<sequence length="604" mass="67776">MNGLLEFNARPVPPSEVARSFIPPERHFASLLTRNHTLILGPRGSGKTTLLKMLTVRALRNWTHVKASHYARQIGFNAVFIPADIAWGKQIEALEQTSEKSDRKEAAFVIHALRALIHAMREAVELARSDVPQHLEHLAVPLTVSQEESIVRLVVERLKIKPVINSLLGIENALESLLDEINSGESDQLFTVDSLPSKVSIVVSAFNGISGQDDRRWALLFDEMEIAPTRIKAFLLSSIRSFDERIIIKLALAPYMEDASFERTPTSPQPLHDYQTVQLTYPNKDDANQFSQELFLSTFLRLGYEVGSLSNIFSPPPGGTGFGRRGTSKRRGLPEEFRSLAEKDDTFRAYVKERSLFSSNYAFIEANMAQDIRKVLPIVIARDYYIRKFEKNHVVFNRSRKSHVLYAGFPSIVEVTEGNPRAILTLVTPLVQELNQSFVRGSQPRRISSALQSQAIRRIELLLTSLLQVIPLDYGGFEPGKGLLDFVDQIGRAFEDRLIRQPFRTDYVGTFVLDQNVSTAIVSAVGKALNAGAIIHVPYPDSGPDILLRGLVGQRFRLSYALAPRYRLLLTLGDRVTLSKLLLDERGVSVTDEQTSLFDELDVK</sequence>
<dbReference type="Pfam" id="PF24389">
    <property type="entry name" value="ORC-CDC6-like"/>
    <property type="match status" value="1"/>
</dbReference>
<comment type="caution">
    <text evidence="1">The sequence shown here is derived from an EMBL/GenBank/DDBJ whole genome shotgun (WGS) entry which is preliminary data.</text>
</comment>
<evidence type="ECO:0000313" key="2">
    <source>
        <dbReference type="Proteomes" id="UP000537161"/>
    </source>
</evidence>
<dbReference type="SUPFAM" id="SSF52540">
    <property type="entry name" value="P-loop containing nucleoside triphosphate hydrolases"/>
    <property type="match status" value="1"/>
</dbReference>
<evidence type="ECO:0000313" key="1">
    <source>
        <dbReference type="EMBL" id="MBB5708436.1"/>
    </source>
</evidence>
<reference evidence="1 2" key="1">
    <citation type="submission" date="2020-08" db="EMBL/GenBank/DDBJ databases">
        <title>Genomic Encyclopedia of Type Strains, Phase IV (KMG-IV): sequencing the most valuable type-strain genomes for metagenomic binning, comparative biology and taxonomic classification.</title>
        <authorList>
            <person name="Goeker M."/>
        </authorList>
    </citation>
    <scope>NUCLEOTIDE SEQUENCE [LARGE SCALE GENOMIC DNA]</scope>
    <source>
        <strain evidence="1 2">DSM 27163</strain>
    </source>
</reference>
<dbReference type="InterPro" id="IPR027417">
    <property type="entry name" value="P-loop_NTPase"/>
</dbReference>
<dbReference type="EMBL" id="JACIJH010000018">
    <property type="protein sequence ID" value="MBB5708436.1"/>
    <property type="molecule type" value="Genomic_DNA"/>
</dbReference>
<gene>
    <name evidence="1" type="ORF">FHR21_003821</name>
</gene>